<evidence type="ECO:0000313" key="2">
    <source>
        <dbReference type="EMBL" id="SHI93954.1"/>
    </source>
</evidence>
<dbReference type="PANTHER" id="PTHR43190">
    <property type="entry name" value="N-ACETYL-D-GLUCOSAMINE KINASE"/>
    <property type="match status" value="1"/>
</dbReference>
<dbReference type="InterPro" id="IPR002731">
    <property type="entry name" value="ATPase_BadF"/>
</dbReference>
<sequence length="313" mass="33602">MGIQIGVDGGGSKTEIVALDQTGRVLRSLRKPASNYHVVGMEQAVQHIIEGIGEALQEETLEGIGISLAGIDTPEDWKIMADGLKKRLMILAQETMIPYPEVPVVLENDSFGALMSVKGEFSGNVLAVGTGAVALGVNNEGEVFRVGGWGYLIGDQGSGYDIGRKALTAMAASFDGYGPKSLLETTITEHLRLAQVYEIKDWLYRSKRTNKEVAALVPVVVETARMGDCISQSILVEAGRALGLLTRALLRKTKGLELGLVGGISCIWESLELSFQSTLQEEFTGLQLLKPIYPPSVGAALLSGISQVRRIIF</sequence>
<dbReference type="PANTHER" id="PTHR43190:SF3">
    <property type="entry name" value="N-ACETYL-D-GLUCOSAMINE KINASE"/>
    <property type="match status" value="1"/>
</dbReference>
<dbReference type="OrthoDB" id="9772633at2"/>
<dbReference type="STRING" id="1121420.SAMN02746098_04886"/>
<dbReference type="EMBL" id="FQXJ01000030">
    <property type="protein sequence ID" value="SHI93954.1"/>
    <property type="molecule type" value="Genomic_DNA"/>
</dbReference>
<gene>
    <name evidence="2" type="ORF">SAMN02746098_04886</name>
</gene>
<organism evidence="2 3">
    <name type="scientific">Desulfosporosinus lacus DSM 15449</name>
    <dbReference type="NCBI Taxonomy" id="1121420"/>
    <lineage>
        <taxon>Bacteria</taxon>
        <taxon>Bacillati</taxon>
        <taxon>Bacillota</taxon>
        <taxon>Clostridia</taxon>
        <taxon>Eubacteriales</taxon>
        <taxon>Desulfitobacteriaceae</taxon>
        <taxon>Desulfosporosinus</taxon>
    </lineage>
</organism>
<reference evidence="3" key="1">
    <citation type="submission" date="2016-11" db="EMBL/GenBank/DDBJ databases">
        <authorList>
            <person name="Varghese N."/>
            <person name="Submissions S."/>
        </authorList>
    </citation>
    <scope>NUCLEOTIDE SEQUENCE [LARGE SCALE GENOMIC DNA]</scope>
    <source>
        <strain evidence="3">DSM 15449</strain>
    </source>
</reference>
<proteinExistence type="predicted"/>
<dbReference type="SUPFAM" id="SSF53067">
    <property type="entry name" value="Actin-like ATPase domain"/>
    <property type="match status" value="2"/>
</dbReference>
<dbReference type="AlphaFoldDB" id="A0A1M6F874"/>
<dbReference type="Gene3D" id="3.30.420.40">
    <property type="match status" value="2"/>
</dbReference>
<dbReference type="Proteomes" id="UP000183954">
    <property type="component" value="Unassembled WGS sequence"/>
</dbReference>
<dbReference type="InterPro" id="IPR052519">
    <property type="entry name" value="Euk-type_GlcNAc_Kinase"/>
</dbReference>
<keyword evidence="3" id="KW-1185">Reference proteome</keyword>
<dbReference type="Pfam" id="PF01869">
    <property type="entry name" value="BcrAD_BadFG"/>
    <property type="match status" value="1"/>
</dbReference>
<dbReference type="CDD" id="cd24007">
    <property type="entry name" value="ASKHA_NBD_eukNAGK-like"/>
    <property type="match status" value="1"/>
</dbReference>
<dbReference type="RefSeq" id="WP_073032940.1">
    <property type="nucleotide sequence ID" value="NZ_FQXJ01000030.1"/>
</dbReference>
<feature type="domain" description="ATPase BadF/BadG/BcrA/BcrD type" evidence="1">
    <location>
        <begin position="5"/>
        <end position="302"/>
    </location>
</feature>
<accession>A0A1M6F874</accession>
<protein>
    <submittedName>
        <fullName evidence="2">BadF-type ATPase</fullName>
    </submittedName>
</protein>
<dbReference type="InterPro" id="IPR043129">
    <property type="entry name" value="ATPase_NBD"/>
</dbReference>
<evidence type="ECO:0000313" key="3">
    <source>
        <dbReference type="Proteomes" id="UP000183954"/>
    </source>
</evidence>
<evidence type="ECO:0000259" key="1">
    <source>
        <dbReference type="Pfam" id="PF01869"/>
    </source>
</evidence>
<name>A0A1M6F874_9FIRM</name>